<keyword evidence="3" id="KW-1185">Reference proteome</keyword>
<feature type="compositionally biased region" description="Low complexity" evidence="1">
    <location>
        <begin position="56"/>
        <end position="77"/>
    </location>
</feature>
<evidence type="ECO:0000256" key="1">
    <source>
        <dbReference type="SAM" id="MobiDB-lite"/>
    </source>
</evidence>
<accession>A0A6H0S473</accession>
<feature type="region of interest" description="Disordered" evidence="1">
    <location>
        <begin position="1"/>
        <end position="32"/>
    </location>
</feature>
<feature type="compositionally biased region" description="Acidic residues" evidence="1">
    <location>
        <begin position="103"/>
        <end position="114"/>
    </location>
</feature>
<protein>
    <recommendedName>
        <fullName evidence="4">VCBS repeat-containing protein</fullName>
    </recommendedName>
</protein>
<feature type="region of interest" description="Disordered" evidence="1">
    <location>
        <begin position="56"/>
        <end position="139"/>
    </location>
</feature>
<dbReference type="Proteomes" id="UP000501849">
    <property type="component" value="Chromosome"/>
</dbReference>
<organism evidence="2 3">
    <name type="scientific">Mycolicibacterium frederiksbergense</name>
    <dbReference type="NCBI Taxonomy" id="117567"/>
    <lineage>
        <taxon>Bacteria</taxon>
        <taxon>Bacillati</taxon>
        <taxon>Actinomycetota</taxon>
        <taxon>Actinomycetes</taxon>
        <taxon>Mycobacteriales</taxon>
        <taxon>Mycobacteriaceae</taxon>
        <taxon>Mycolicibacterium</taxon>
    </lineage>
</organism>
<gene>
    <name evidence="2" type="ORF">EXE63_14505</name>
</gene>
<feature type="compositionally biased region" description="Polar residues" evidence="1">
    <location>
        <begin position="78"/>
        <end position="102"/>
    </location>
</feature>
<proteinExistence type="predicted"/>
<dbReference type="Pfam" id="PF17963">
    <property type="entry name" value="Big_9"/>
    <property type="match status" value="1"/>
</dbReference>
<reference evidence="2 3" key="1">
    <citation type="submission" date="2019-04" db="EMBL/GenBank/DDBJ databases">
        <title>Draft, Whole-Genome Sequence of the Anthracene-degrading Mycobacterium frederiksbergense LB501T, Isolated from a Polycyclic Aromatic Hydrocarbon (PAH)-Contaminated Soil.</title>
        <authorList>
            <person name="Augelletti F."/>
        </authorList>
    </citation>
    <scope>NUCLEOTIDE SEQUENCE [LARGE SCALE GENOMIC DNA]</scope>
    <source>
        <strain evidence="2 3">LB 501T</strain>
    </source>
</reference>
<name>A0A6H0S473_9MYCO</name>
<evidence type="ECO:0008006" key="4">
    <source>
        <dbReference type="Google" id="ProtNLM"/>
    </source>
</evidence>
<dbReference type="KEGG" id="mfre:EXE63_14505"/>
<sequence length="784" mass="77180">MAGGHRLPKGTKTNRSGSNGGRGSHRVKRNRPEPYAWLGAGAVTLGLGAALASGTGVAYADDGSTGSTSTTSQSSTSAGQNSPDNPAPSSTGAPSAGPQTTNESEDSAEGDADTGIDAGIGAEEEAGTTKKTTRGMQVRGAKSVLQNRLTAASAANEIAETPKVVIAAEVDTLAGAGSAEADATAAAPEVSSSPTVTPYAATSLAGANTVSSNVAAAAEPAPVPKAIAIPVLKFVGGILNLFGVNTNSPLPQLDVGLAAAWTWFRQLQTEWGVAPPSGVIATPTEPDPETGTVTGFLTADNPSGLALTYTVAIDPLLGEVTLGANGAFSYTPSEAARLAAIIAPLSDIFTVTVSNGIASNYALVTVPIGATTAGTPGIPATVSQSTNTTTGLVTGQVGSTGPAGHTLTYQVLTSTLGGQLTFDNATGEYTYQPSALAMALAALGIGPVSDVFTVVAKNGSLTSLPGLITVPITAGNATPSAPVSLSQNTNTTTGQVTGQVGSTDPTGQPVTYSVLTGTLGGTLNFDNSTGEYTYQPSALAMALAGAGLGSVSDVFTVVATNGTFTSSPAIITVPITAANAKPGTPVGGAQSTNAATGVVTGSVSSTDPLGAGVTYDVLTSTIAGTLNFDEATGAYTYTPSAAARTLASAGITTPDVFTVVATNAAGSSSLATITVPIAPNPAPPSSPTKTNQQVNTSNGRVTGKLVSTDPNGLPLTFTLTLGGIQGSYTVSANGDFTFTPTSAARLASWVAGGNLSDAFTVTVSNGISSSTAIITVPVSPKGPF</sequence>
<dbReference type="EMBL" id="CP038799">
    <property type="protein sequence ID" value="QIV81956.1"/>
    <property type="molecule type" value="Genomic_DNA"/>
</dbReference>
<evidence type="ECO:0000313" key="2">
    <source>
        <dbReference type="EMBL" id="QIV81956.1"/>
    </source>
</evidence>
<dbReference type="RefSeq" id="WP_168142499.1">
    <property type="nucleotide sequence ID" value="NZ_CBCSDT010000064.1"/>
</dbReference>
<dbReference type="AlphaFoldDB" id="A0A6H0S473"/>
<feature type="region of interest" description="Disordered" evidence="1">
    <location>
        <begin position="681"/>
        <end position="705"/>
    </location>
</feature>
<evidence type="ECO:0000313" key="3">
    <source>
        <dbReference type="Proteomes" id="UP000501849"/>
    </source>
</evidence>